<sequence length="3198" mass="360907">MSALSSDSVRFIVQQLFLPPQLPQQKDQKADLDTALLRLVTEALERFQKNVPVEEQKAVSLAAASVSLLTASRDSSGSVNEESFLQAFGDLSQASATLPGPVLPLHIEAQNAGLLITRSSDGILFEAFELAPTNKAVMSTSGRLNRSFPGPTVTVEASHFTSQVQDLLTKTLSRMSGEAAPGMTPITVKAKKRLNEIRDTMDPGLVTELLFGFLQPMACSKDTSVVRIVKHTREEVLWDRALLPWRRSPLWLLVRVVVQLVFSRLRGPNSGRNLYKLFMVRLLAEVLDRCLQLGNGIEPDTLHFMSAKITRRLLKLGVSSDSPGIVHVIDVLERTKDALDVRWAAASRQCKKDAHLSPLASVAFRESRSLSLPALDNFLSDILLKEASNSGARFQPAHSLQAFPEYSFPSGPLSEPPQNLVYNLCGLEQWVEHNLQEWMKVNISNRATCPLVYELMQLYHNSASPTYIEDPEASSSMLLTVLELWVACDRSAVQRLPLLAEYIPDIPLQKLQTLVLPCLRDLERLRRIEEYVKRRQQSASDRSVLADFGTAGSFAVRYFKHSMKHQELLQQIEAAALRDRQRKLAELAEMKSRYQNLMKLHSEMVCTTEEFYGRYGWYDHHSRDCEKCYTEETARGMSISVHEWPLPTQSNEKKAVVFELDAPAEFCAWRDATVYLLLDVLGSDYADADPPNTQYSLPSYAALKPYYRSPSRRLELSSTAKPNVVAHYRTVSISTATKDQVCLNNGLRFQAFDTGKNCFVVDIFHSDVVLDMCTYQLPPDSSSLQPFLRRSFADDGQADAKPNMVIASQFECPTHMTLAEYRSLAGLTVGYRLPWQNLLVQLASPSVDFKKIETGLFVLQAIYQAGPPEAYVRRASHHILIDDIFAEKLLATIGQAAARIQKNWDSLQALSTLIDTTARVLRLTPSIPIADKCLVMLEQLRVIAIDWTDDLENRYNEAKDEDQRQAFLCKIVQIATICVCTFDVDDTHLQEVLSVPEKAAILIRCNMLVYDNSTQIGTKAHDRLMRRRCQHLCYRAYPILRQLILNGLDGKPFPSLDTVIQAAWPNYHRGDSGWQALQGEFDQWIVTDIKDLAVVHYNLLKGRLLVNGRPLDRLPLEYTQHESYVALFGPIVFRILPSIVPGMQFSSRDSYLEHKLNFGMGSTDPDMLLQAKKNEQVYHLVPKRVFQGVLPTSLVRDFVHWYDAENETVEFRKRRHMWSTETKPSSWRLKRVRKESIFWWLSNKQGQSLVCPSSGAGRSLSAVFAPLQEPLDMLLILRSDKTTLDIELPRLQLSFHLAEGTSVVNSRQCRGFQVDKDQNVGTLVGLKSKLVLQNRITAERRVIVPTGCISYERKGDHTTVSIFPETAPAYIFKRNDDMQRLDGSGSLQSSLLLCYLHALTSFCLPDVFTGCTGTEQALNILRSAAVASNQFLTKADVDLLRRISGLTPKRVFYPDHLQVMQTVSWDPHLPMLAQHPHFFQAVQTLLKENKTAEIYYPDSDKQPARFESGDVQLWTRDASRTSTVRITGYGAEDRLSALHDIEYVSRDLGQASQRAERATKISSIMFERTPYLRIRPLGRERLSSLLLKIFKEKGTVLGSDFPTDGKTNNSCLLDYAGKWMLNHDGHWAELWCWLHRQAKGRKLCPSQLNLWLATMAFSAKDMEVIQAAACLFLLPEVTAINPPPVGMFQLRHGDTPDKTELTQLLSNAELWKPQDSCPENNLPRYSGESNRDYGRRRECAWESSKNQAISSLVDHLAAQKAQPVPLPPTGVTKEKICTYIKLQDAINAVRVKFTLWHQNWLFKCYLDEIADAISRTSVQLLQLPKITTSRPLPASTIQMATIQLADVLEKATVPESKELPHAGIPKLTVNEALPLYSLHLGFQSLTLQQKQPQAEAKKPRLEALVKSLTASAESTYEREYAGELRHSLDKLQDQHQTQHANLDVDGVDHVTSRIRHHLDQATRYLDDLFSTIHAGVYENVRWDKCLALRLGHSPRLSRTLLLQQLARDGWGKLQAAWKPWIVAYGLALTETQRAQRMMRLVRDSDQVKTHIGELLRELQNEGHTNWEAFKQPETLLLEVESGILIRAVQEDITEKMRQPPHDQNAVMQLNMGEGKSSVIVPTVVAALADGARLVRVIVAKPQSRQMLHMLVAKFGGLLNRRVFHLPFSRALRLQEEHAKAIFAQCRRCMETGGVLLVQPEHVLSLQLMGLEAMASGRETLGCSLLKTQHLFNTAGRDVVDESDENFSVRFELIYTMGTQTPIEFCPYRWSVIQNVLEVVRNHVKDVSDQLPLSIEIQPTTTTGHGSFPRVRLLKSDAVELLLRNKVPREICNTGLPGFPIARQAPESRDAVLRYMTEADLQPADIDAVESGHFWTADTRDCLLLLRGLFAGGLLAFSFGQKRWRVNYGLDTSRRPPTKLAVPYRAKDQPAARSEFSHPDVVITLTCLCYYYQGLDDADLYLTFAHLLASGNADDVYQIWVHAANNLPDAFRQVMGVNMEDRIQCETEVFPAFRFTKPTIDYFLDNIVFAKQMKQFPHKLSASGWDLGASKTQRTTGFSGTIDSRKVLPLDMTYLDLPEQKHTNALVLEYLLQPENGVLPLQPPLPQDADAPTSSVAETLLKLVVGQSNDRLRVILDVGAQILELSNRQVASLWLKMMRERHAHVEAAVETAVEAAVYFDDREELMVLDKRGRAEPLRISPYADQLDLCIVFLDEAHTRGTDLRLPSSYRAAVTLGARLTKDRLVQACMRMRKLGHGQSVVFVVPQDVQTQIQECRTHEEQQRDISVLEVLSWAIGETHNDLRKSMPLWAVQGRRFEKQLALWEKARAAGEEDDMIVMTHDLASEFLEDEAKTLEERYRPMPEGQTDSTTNMRGDRTNMRLRQIDDRCAEVSRLNFSETTLHEEQERELSPEIEEQRQIERPPPATPATHSVHQDIRTFAATGRLAASSSAVLPAFQVLRATNASALLDVDMFPQDVLVTADFASTIVPEHFANKDQQLDSFQRPPQWILSSQPVSWDRVVIISPYEAQELLPTVRKSHNTSLHLYAPRPNLEVSPLDGLDLYTTSAARPPSPERLPLPLALLLNLFSGQLYFKSFAEYTAMCDMLRLSWQEASDTLTIEPDGYIHHADNADDIPGSEFTQSPVPFLKAYCSKIRRDGHSIDRTHLGKMLSGVLLRELELDGESVKGAYRAPNLGATSI</sequence>
<dbReference type="STRING" id="655863.F0XE27"/>
<feature type="domain" description="DUF6606" evidence="10">
    <location>
        <begin position="12"/>
        <end position="287"/>
    </location>
</feature>
<evidence type="ECO:0000259" key="10">
    <source>
        <dbReference type="Pfam" id="PF20255"/>
    </source>
</evidence>
<evidence type="ECO:0000259" key="9">
    <source>
        <dbReference type="Pfam" id="PF12359"/>
    </source>
</evidence>
<feature type="domain" description="DUF3638" evidence="8">
    <location>
        <begin position="2063"/>
        <end position="2286"/>
    </location>
</feature>
<dbReference type="PANTHER" id="PTHR13367">
    <property type="entry name" value="UBIQUITIN THIOESTERASE"/>
    <property type="match status" value="1"/>
</dbReference>
<feature type="compositionally biased region" description="Basic and acidic residues" evidence="7">
    <location>
        <begin position="2899"/>
        <end position="2919"/>
    </location>
</feature>
<evidence type="ECO:0000256" key="2">
    <source>
        <dbReference type="ARBA" id="ARBA00012759"/>
    </source>
</evidence>
<dbReference type="Pfam" id="PF12359">
    <property type="entry name" value="DUF3645"/>
    <property type="match status" value="1"/>
</dbReference>
<name>F0XE27_GROCL</name>
<feature type="region of interest" description="Disordered" evidence="7">
    <location>
        <begin position="2898"/>
        <end position="2929"/>
    </location>
</feature>
<organism evidence="12">
    <name type="scientific">Grosmannia clavigera (strain kw1407 / UAMH 11150)</name>
    <name type="common">Blue stain fungus</name>
    <name type="synonym">Graphiocladiella clavigera</name>
    <dbReference type="NCBI Taxonomy" id="655863"/>
    <lineage>
        <taxon>Eukaryota</taxon>
        <taxon>Fungi</taxon>
        <taxon>Dikarya</taxon>
        <taxon>Ascomycota</taxon>
        <taxon>Pezizomycotina</taxon>
        <taxon>Sordariomycetes</taxon>
        <taxon>Sordariomycetidae</taxon>
        <taxon>Ophiostomatales</taxon>
        <taxon>Ophiostomataceae</taxon>
        <taxon>Leptographium</taxon>
    </lineage>
</organism>
<dbReference type="Proteomes" id="UP000007796">
    <property type="component" value="Unassembled WGS sequence"/>
</dbReference>
<evidence type="ECO:0000256" key="5">
    <source>
        <dbReference type="ARBA" id="ARBA00022801"/>
    </source>
</evidence>
<keyword evidence="3" id="KW-0645">Protease</keyword>
<evidence type="ECO:0000313" key="11">
    <source>
        <dbReference type="EMBL" id="EFX03462.1"/>
    </source>
</evidence>
<dbReference type="GO" id="GO:0004843">
    <property type="term" value="F:cysteine-type deubiquitinase activity"/>
    <property type="evidence" value="ECO:0007669"/>
    <property type="project" value="UniProtKB-EC"/>
</dbReference>
<keyword evidence="5" id="KW-0378">Hydrolase</keyword>
<dbReference type="GeneID" id="25977051"/>
<evidence type="ECO:0000313" key="12">
    <source>
        <dbReference type="Proteomes" id="UP000007796"/>
    </source>
</evidence>
<evidence type="ECO:0000256" key="6">
    <source>
        <dbReference type="ARBA" id="ARBA00022807"/>
    </source>
</evidence>
<protein>
    <recommendedName>
        <fullName evidence="2">ubiquitinyl hydrolase 1</fullName>
        <ecNumber evidence="2">3.4.19.12</ecNumber>
    </recommendedName>
</protein>
<dbReference type="eggNOG" id="ENOG502QUFK">
    <property type="taxonomic scope" value="Eukaryota"/>
</dbReference>
<feature type="domain" description="DUF3645" evidence="9">
    <location>
        <begin position="2411"/>
        <end position="2445"/>
    </location>
</feature>
<dbReference type="Pfam" id="PF20255">
    <property type="entry name" value="DUF6606"/>
    <property type="match status" value="1"/>
</dbReference>
<dbReference type="EMBL" id="GL629765">
    <property type="protein sequence ID" value="EFX03462.1"/>
    <property type="molecule type" value="Genomic_DNA"/>
</dbReference>
<gene>
    <name evidence="11" type="ORF">CMQ_390</name>
</gene>
<dbReference type="HOGENOM" id="CLU_000211_1_0_1"/>
<dbReference type="Pfam" id="PF12340">
    <property type="entry name" value="DUF3638"/>
    <property type="match status" value="1"/>
</dbReference>
<dbReference type="OrthoDB" id="3182339at2759"/>
<evidence type="ECO:0000256" key="3">
    <source>
        <dbReference type="ARBA" id="ARBA00022670"/>
    </source>
</evidence>
<accession>F0XE27</accession>
<proteinExistence type="predicted"/>
<dbReference type="GO" id="GO:0006508">
    <property type="term" value="P:proteolysis"/>
    <property type="evidence" value="ECO:0007669"/>
    <property type="project" value="UniProtKB-KW"/>
</dbReference>
<evidence type="ECO:0000256" key="4">
    <source>
        <dbReference type="ARBA" id="ARBA00022786"/>
    </source>
</evidence>
<dbReference type="InterPro" id="IPR051346">
    <property type="entry name" value="OTU_Deubiquitinase"/>
</dbReference>
<dbReference type="InterPro" id="IPR022105">
    <property type="entry name" value="DUF3645"/>
</dbReference>
<comment type="catalytic activity">
    <reaction evidence="1">
        <text>Thiol-dependent hydrolysis of ester, thioester, amide, peptide and isopeptide bonds formed by the C-terminal Gly of ubiquitin (a 76-residue protein attached to proteins as an intracellular targeting signal).</text>
        <dbReference type="EC" id="3.4.19.12"/>
    </reaction>
</comment>
<dbReference type="InterPro" id="IPR022099">
    <property type="entry name" value="DUF3638"/>
</dbReference>
<dbReference type="PANTHER" id="PTHR13367:SF34">
    <property type="match status" value="1"/>
</dbReference>
<keyword evidence="4" id="KW-0833">Ubl conjugation pathway</keyword>
<dbReference type="EC" id="3.4.19.12" evidence="2"/>
<dbReference type="RefSeq" id="XP_014172944.1">
    <property type="nucleotide sequence ID" value="XM_014317469.1"/>
</dbReference>
<evidence type="ECO:0000259" key="8">
    <source>
        <dbReference type="Pfam" id="PF12340"/>
    </source>
</evidence>
<evidence type="ECO:0000256" key="1">
    <source>
        <dbReference type="ARBA" id="ARBA00000707"/>
    </source>
</evidence>
<dbReference type="InParanoid" id="F0XE27"/>
<evidence type="ECO:0000256" key="7">
    <source>
        <dbReference type="SAM" id="MobiDB-lite"/>
    </source>
</evidence>
<reference evidence="11 12" key="1">
    <citation type="journal article" date="2011" name="Proc. Natl. Acad. Sci. U.S.A.">
        <title>Genome and transcriptome analyses of the mountain pine beetle-fungal symbiont Grosmannia clavigera, a lodgepole pine pathogen.</title>
        <authorList>
            <person name="DiGuistini S."/>
            <person name="Wang Y."/>
            <person name="Liao N.Y."/>
            <person name="Taylor G."/>
            <person name="Tanguay P."/>
            <person name="Feau N."/>
            <person name="Henrissat B."/>
            <person name="Chan S.K."/>
            <person name="Hesse-Orce U."/>
            <person name="Alamouti S.M."/>
            <person name="Tsui C.K.M."/>
            <person name="Docking R.T."/>
            <person name="Levasseur A."/>
            <person name="Haridas S."/>
            <person name="Robertson G."/>
            <person name="Birol I."/>
            <person name="Holt R.A."/>
            <person name="Marra M.A."/>
            <person name="Hamelin R.C."/>
            <person name="Hirst M."/>
            <person name="Jones S.J.M."/>
            <person name="Bohlmann J."/>
            <person name="Breuil C."/>
        </authorList>
    </citation>
    <scope>NUCLEOTIDE SEQUENCE [LARGE SCALE GENOMIC DNA]</scope>
    <source>
        <strain evidence="12">kw1407 / UAMH 11150</strain>
    </source>
</reference>
<keyword evidence="6" id="KW-0788">Thiol protease</keyword>
<keyword evidence="12" id="KW-1185">Reference proteome</keyword>
<dbReference type="InterPro" id="IPR046541">
    <property type="entry name" value="DUF6606"/>
</dbReference>